<comment type="caution">
    <text evidence="3">The sequence shown here is derived from an EMBL/GenBank/DDBJ whole genome shotgun (WGS) entry which is preliminary data.</text>
</comment>
<evidence type="ECO:0000313" key="3">
    <source>
        <dbReference type="EMBL" id="GEW37334.1"/>
    </source>
</evidence>
<feature type="non-terminal residue" evidence="3">
    <location>
        <position position="1"/>
    </location>
</feature>
<keyword evidence="1" id="KW-0175">Coiled coil</keyword>
<dbReference type="PANTHER" id="PTHR11439">
    <property type="entry name" value="GAG-POL-RELATED RETROTRANSPOSON"/>
    <property type="match status" value="1"/>
</dbReference>
<evidence type="ECO:0000256" key="1">
    <source>
        <dbReference type="SAM" id="Coils"/>
    </source>
</evidence>
<feature type="coiled-coil region" evidence="1">
    <location>
        <begin position="230"/>
        <end position="257"/>
    </location>
</feature>
<dbReference type="EMBL" id="BKCJ010055711">
    <property type="protein sequence ID" value="GEW37334.1"/>
    <property type="molecule type" value="Genomic_DNA"/>
</dbReference>
<feature type="compositionally biased region" description="Basic and acidic residues" evidence="2">
    <location>
        <begin position="11"/>
        <end position="23"/>
    </location>
</feature>
<sequence length="632" mass="71550">YSNVRSSNAPMDKENPWGKDGTGKDVTTKECHLHAVKRIFRYLKGHPKLGLWYPKEFPFDLVAYSDSDYGGATQDRKSTTGGCQFLDHIHTDENVTDLLTKPFDAGRFRLSMPCEALSREFSISILRIGLIIDAKLHAAKTLDLVWMWLGGGYGNVFIIVAILEKGEHNIDFHPMVDFIMASPLSQGEACPTDFGFIADQDRETIDKSSTLPHDLAPRVTSPFADEGTKFQSQEVEINRLKERVKMLEDRERVAATRSRDYAPIKGRSMDEGEAATERISDDSEGMATILTSMDGATVLASGVVDVPTGSGSIPTASTPAEELVPTGSDVVPTASPVFATTTVVARELEEQLEREDQRRSEQIARDVEIARIHAEEELQMMIDGLDRNNETIAKYLQEYHQFASELPIERRIKLITDLVKYQDNYAKIYKYQRQQRKLMTKKQKRDYYMAGIRNNLGWKVKYFRGMTFEEVEAKFNSTSEEVLGEAMSPEEVLEKKVKEMMHLVLIEEVYVEALQVKHLIIDWKVYTEGQRSYLKITRLGGSSASYQFFIDLLKHLDREDLNQLWRLVKETLSNRPPTRQINLNASGEGLPSKEGSSTCDDQLQASSGELPTDGERFNLEDIQDCKLSKIAR</sequence>
<dbReference type="AlphaFoldDB" id="A0A699H1J0"/>
<accession>A0A699H1J0</accession>
<reference evidence="3" key="1">
    <citation type="journal article" date="2019" name="Sci. Rep.">
        <title>Draft genome of Tanacetum cinerariifolium, the natural source of mosquito coil.</title>
        <authorList>
            <person name="Yamashiro T."/>
            <person name="Shiraishi A."/>
            <person name="Satake H."/>
            <person name="Nakayama K."/>
        </authorList>
    </citation>
    <scope>NUCLEOTIDE SEQUENCE</scope>
</reference>
<feature type="compositionally biased region" description="Polar residues" evidence="2">
    <location>
        <begin position="594"/>
        <end position="609"/>
    </location>
</feature>
<name>A0A699H1J0_TANCI</name>
<feature type="region of interest" description="Disordered" evidence="2">
    <location>
        <begin position="1"/>
        <end position="23"/>
    </location>
</feature>
<organism evidence="3">
    <name type="scientific">Tanacetum cinerariifolium</name>
    <name type="common">Dalmatian daisy</name>
    <name type="synonym">Chrysanthemum cinerariifolium</name>
    <dbReference type="NCBI Taxonomy" id="118510"/>
    <lineage>
        <taxon>Eukaryota</taxon>
        <taxon>Viridiplantae</taxon>
        <taxon>Streptophyta</taxon>
        <taxon>Embryophyta</taxon>
        <taxon>Tracheophyta</taxon>
        <taxon>Spermatophyta</taxon>
        <taxon>Magnoliopsida</taxon>
        <taxon>eudicotyledons</taxon>
        <taxon>Gunneridae</taxon>
        <taxon>Pentapetalae</taxon>
        <taxon>asterids</taxon>
        <taxon>campanulids</taxon>
        <taxon>Asterales</taxon>
        <taxon>Asteraceae</taxon>
        <taxon>Asteroideae</taxon>
        <taxon>Anthemideae</taxon>
        <taxon>Anthemidinae</taxon>
        <taxon>Tanacetum</taxon>
    </lineage>
</organism>
<proteinExistence type="predicted"/>
<gene>
    <name evidence="3" type="ORF">Tci_209310</name>
</gene>
<feature type="region of interest" description="Disordered" evidence="2">
    <location>
        <begin position="577"/>
        <end position="615"/>
    </location>
</feature>
<evidence type="ECO:0000256" key="2">
    <source>
        <dbReference type="SAM" id="MobiDB-lite"/>
    </source>
</evidence>
<protein>
    <submittedName>
        <fullName evidence="3">Uncharacterized mitochondrial protein AtMg00810-like</fullName>
    </submittedName>
</protein>
<dbReference type="PANTHER" id="PTHR11439:SF495">
    <property type="entry name" value="REVERSE TRANSCRIPTASE, RNA-DEPENDENT DNA POLYMERASE-RELATED"/>
    <property type="match status" value="1"/>
</dbReference>